<evidence type="ECO:0000313" key="3">
    <source>
        <dbReference type="Proteomes" id="UP001549921"/>
    </source>
</evidence>
<dbReference type="Proteomes" id="UP001549921">
    <property type="component" value="Unassembled WGS sequence"/>
</dbReference>
<dbReference type="AlphaFoldDB" id="A0ABD0TPY6"/>
<reference evidence="2 3" key="1">
    <citation type="submission" date="2024-06" db="EMBL/GenBank/DDBJ databases">
        <title>A chromosome-level genome assembly of beet webworm, Loxostege sticticalis.</title>
        <authorList>
            <person name="Zhang Y."/>
        </authorList>
    </citation>
    <scope>NUCLEOTIDE SEQUENCE [LARGE SCALE GENOMIC DNA]</scope>
    <source>
        <strain evidence="2">AQ028</strain>
        <tissue evidence="2">Male pupae</tissue>
    </source>
</reference>
<organism evidence="2 3">
    <name type="scientific">Loxostege sticticalis</name>
    <name type="common">Beet webworm moth</name>
    <dbReference type="NCBI Taxonomy" id="481309"/>
    <lineage>
        <taxon>Eukaryota</taxon>
        <taxon>Metazoa</taxon>
        <taxon>Ecdysozoa</taxon>
        <taxon>Arthropoda</taxon>
        <taxon>Hexapoda</taxon>
        <taxon>Insecta</taxon>
        <taxon>Pterygota</taxon>
        <taxon>Neoptera</taxon>
        <taxon>Endopterygota</taxon>
        <taxon>Lepidoptera</taxon>
        <taxon>Glossata</taxon>
        <taxon>Ditrysia</taxon>
        <taxon>Pyraloidea</taxon>
        <taxon>Crambidae</taxon>
        <taxon>Pyraustinae</taxon>
        <taxon>Loxostege</taxon>
    </lineage>
</organism>
<feature type="signal peptide" evidence="1">
    <location>
        <begin position="1"/>
        <end position="21"/>
    </location>
</feature>
<dbReference type="EMBL" id="JBEDNZ010000002">
    <property type="protein sequence ID" value="KAL0851427.1"/>
    <property type="molecule type" value="Genomic_DNA"/>
</dbReference>
<proteinExistence type="predicted"/>
<evidence type="ECO:0000256" key="1">
    <source>
        <dbReference type="SAM" id="SignalP"/>
    </source>
</evidence>
<evidence type="ECO:0000313" key="2">
    <source>
        <dbReference type="EMBL" id="KAL0851427.1"/>
    </source>
</evidence>
<comment type="caution">
    <text evidence="2">The sequence shown here is derived from an EMBL/GenBank/DDBJ whole genome shotgun (WGS) entry which is preliminary data.</text>
</comment>
<gene>
    <name evidence="2" type="ORF">ABMA28_007234</name>
</gene>
<feature type="chain" id="PRO_5044808284" evidence="1">
    <location>
        <begin position="22"/>
        <end position="106"/>
    </location>
</feature>
<name>A0ABD0TPY6_LOXSC</name>
<accession>A0ABD0TPY6</accession>
<protein>
    <submittedName>
        <fullName evidence="2">Uncharacterized protein</fullName>
    </submittedName>
</protein>
<sequence>MIFAYLPKLIPVLFVLSTVRCMVTPEDHVVLVSPVLAPPKSSRARVTETAKDFPVLMVLATNNSGAKVDEPKVEREPLPIYVLKLEDQKPSYRRRRRFSKLRVVRN</sequence>
<keyword evidence="1" id="KW-0732">Signal</keyword>